<dbReference type="GO" id="GO:0019843">
    <property type="term" value="F:rRNA binding"/>
    <property type="evidence" value="ECO:0007669"/>
    <property type="project" value="UniProtKB-UniRule"/>
</dbReference>
<dbReference type="HAMAP" id="MF_01341">
    <property type="entry name" value="Ribosomal_uL15"/>
    <property type="match status" value="1"/>
</dbReference>
<dbReference type="InterPro" id="IPR036227">
    <property type="entry name" value="Ribosomal_uL15/eL18_sf"/>
</dbReference>
<dbReference type="Proteomes" id="UP000177069">
    <property type="component" value="Unassembled WGS sequence"/>
</dbReference>
<dbReference type="GO" id="GO:0022625">
    <property type="term" value="C:cytosolic large ribosomal subunit"/>
    <property type="evidence" value="ECO:0007669"/>
    <property type="project" value="TreeGrafter"/>
</dbReference>
<dbReference type="GO" id="GO:0003735">
    <property type="term" value="F:structural constituent of ribosome"/>
    <property type="evidence" value="ECO:0007669"/>
    <property type="project" value="InterPro"/>
</dbReference>
<dbReference type="EMBL" id="MFBA01000052">
    <property type="protein sequence ID" value="OGD84693.1"/>
    <property type="molecule type" value="Genomic_DNA"/>
</dbReference>
<comment type="subunit">
    <text evidence="4">Part of the 50S ribosomal subunit.</text>
</comment>
<evidence type="ECO:0000259" key="7">
    <source>
        <dbReference type="Pfam" id="PF00828"/>
    </source>
</evidence>
<feature type="compositionally biased region" description="Basic residues" evidence="6">
    <location>
        <begin position="9"/>
        <end position="18"/>
    </location>
</feature>
<evidence type="ECO:0000313" key="8">
    <source>
        <dbReference type="EMBL" id="OGD84693.1"/>
    </source>
</evidence>
<comment type="similarity">
    <text evidence="1 4 5">Belongs to the universal ribosomal protein uL15 family.</text>
</comment>
<evidence type="ECO:0000256" key="3">
    <source>
        <dbReference type="ARBA" id="ARBA00023274"/>
    </source>
</evidence>
<dbReference type="PROSITE" id="PS00475">
    <property type="entry name" value="RIBOSOMAL_L15"/>
    <property type="match status" value="1"/>
</dbReference>
<protein>
    <recommendedName>
        <fullName evidence="4">Large ribosomal subunit protein uL15</fullName>
    </recommendedName>
</protein>
<evidence type="ECO:0000256" key="1">
    <source>
        <dbReference type="ARBA" id="ARBA00007320"/>
    </source>
</evidence>
<name>A0A1F5FYK5_9BACT</name>
<sequence>MNLNNLPKIKTKSAKRVGRGQGSGKGKTAGRGTKGQKAREKISITHPHFEGGQRPIFKRLPYKRGKDNPKISKKPLVINLAALNILPNGQTVNLETLVKFGIVQKDDAQNFGVKILGDGDLKIPLIISLPISKSAGKKIEKAGGKVILEKQISNTQNK</sequence>
<evidence type="ECO:0000313" key="9">
    <source>
        <dbReference type="Proteomes" id="UP000177069"/>
    </source>
</evidence>
<dbReference type="AlphaFoldDB" id="A0A1F5FYK5"/>
<dbReference type="PANTHER" id="PTHR12934">
    <property type="entry name" value="50S RIBOSOMAL PROTEIN L15"/>
    <property type="match status" value="1"/>
</dbReference>
<proteinExistence type="inferred from homology"/>
<dbReference type="InterPro" id="IPR005749">
    <property type="entry name" value="Ribosomal_uL15_bac-type"/>
</dbReference>
<dbReference type="Pfam" id="PF00828">
    <property type="entry name" value="Ribosomal_L27A"/>
    <property type="match status" value="1"/>
</dbReference>
<feature type="compositionally biased region" description="Gly residues" evidence="6">
    <location>
        <begin position="19"/>
        <end position="33"/>
    </location>
</feature>
<comment type="function">
    <text evidence="4">Binds to the 23S rRNA.</text>
</comment>
<evidence type="ECO:0000256" key="6">
    <source>
        <dbReference type="SAM" id="MobiDB-lite"/>
    </source>
</evidence>
<keyword evidence="4" id="KW-0699">rRNA-binding</keyword>
<feature type="region of interest" description="Disordered" evidence="6">
    <location>
        <begin position="1"/>
        <end position="41"/>
    </location>
</feature>
<comment type="caution">
    <text evidence="8">The sequence shown here is derived from an EMBL/GenBank/DDBJ whole genome shotgun (WGS) entry which is preliminary data.</text>
</comment>
<dbReference type="InterPro" id="IPR001196">
    <property type="entry name" value="Ribosomal_uL15_CS"/>
</dbReference>
<gene>
    <name evidence="4" type="primary">rplO</name>
    <name evidence="8" type="ORF">A2696_03685</name>
</gene>
<dbReference type="InterPro" id="IPR021131">
    <property type="entry name" value="Ribosomal_uL15/eL18"/>
</dbReference>
<accession>A0A1F5FYK5</accession>
<evidence type="ECO:0000256" key="2">
    <source>
        <dbReference type="ARBA" id="ARBA00022980"/>
    </source>
</evidence>
<reference evidence="8 9" key="1">
    <citation type="journal article" date="2016" name="Nat. Commun.">
        <title>Thousands of microbial genomes shed light on interconnected biogeochemical processes in an aquifer system.</title>
        <authorList>
            <person name="Anantharaman K."/>
            <person name="Brown C.T."/>
            <person name="Hug L.A."/>
            <person name="Sharon I."/>
            <person name="Castelle C.J."/>
            <person name="Probst A.J."/>
            <person name="Thomas B.C."/>
            <person name="Singh A."/>
            <person name="Wilkins M.J."/>
            <person name="Karaoz U."/>
            <person name="Brodie E.L."/>
            <person name="Williams K.H."/>
            <person name="Hubbard S.S."/>
            <person name="Banfield J.F."/>
        </authorList>
    </citation>
    <scope>NUCLEOTIDE SEQUENCE [LARGE SCALE GENOMIC DNA]</scope>
</reference>
<organism evidence="8 9">
    <name type="scientific">Candidatus Curtissbacteria bacterium RIFCSPHIGHO2_01_FULL_41_13</name>
    <dbReference type="NCBI Taxonomy" id="1797745"/>
    <lineage>
        <taxon>Bacteria</taxon>
        <taxon>Candidatus Curtissiibacteriota</taxon>
    </lineage>
</organism>
<dbReference type="InterPro" id="IPR030878">
    <property type="entry name" value="Ribosomal_uL15"/>
</dbReference>
<dbReference type="PANTHER" id="PTHR12934:SF11">
    <property type="entry name" value="LARGE RIBOSOMAL SUBUNIT PROTEIN UL15M"/>
    <property type="match status" value="1"/>
</dbReference>
<keyword evidence="4" id="KW-0694">RNA-binding</keyword>
<dbReference type="NCBIfam" id="TIGR01071">
    <property type="entry name" value="rplO_bact"/>
    <property type="match status" value="1"/>
</dbReference>
<evidence type="ECO:0000256" key="4">
    <source>
        <dbReference type="HAMAP-Rule" id="MF_01341"/>
    </source>
</evidence>
<dbReference type="SUPFAM" id="SSF52080">
    <property type="entry name" value="Ribosomal proteins L15p and L18e"/>
    <property type="match status" value="1"/>
</dbReference>
<dbReference type="GO" id="GO:0006412">
    <property type="term" value="P:translation"/>
    <property type="evidence" value="ECO:0007669"/>
    <property type="project" value="UniProtKB-UniRule"/>
</dbReference>
<keyword evidence="2 4" id="KW-0689">Ribosomal protein</keyword>
<feature type="domain" description="Large ribosomal subunit protein uL15/eL18" evidence="7">
    <location>
        <begin position="78"/>
        <end position="147"/>
    </location>
</feature>
<dbReference type="Gene3D" id="3.100.10.10">
    <property type="match status" value="1"/>
</dbReference>
<evidence type="ECO:0000256" key="5">
    <source>
        <dbReference type="RuleBase" id="RU003888"/>
    </source>
</evidence>
<keyword evidence="3 4" id="KW-0687">Ribonucleoprotein</keyword>